<name>A0AAV7ZHW7_9EUKA</name>
<feature type="region of interest" description="Disordered" evidence="1">
    <location>
        <begin position="180"/>
        <end position="218"/>
    </location>
</feature>
<feature type="compositionally biased region" description="Basic residues" evidence="1">
    <location>
        <begin position="199"/>
        <end position="218"/>
    </location>
</feature>
<organism evidence="2 3">
    <name type="scientific">Anaeramoeba flamelloides</name>
    <dbReference type="NCBI Taxonomy" id="1746091"/>
    <lineage>
        <taxon>Eukaryota</taxon>
        <taxon>Metamonada</taxon>
        <taxon>Anaeramoebidae</taxon>
        <taxon>Anaeramoeba</taxon>
    </lineage>
</organism>
<evidence type="ECO:0008006" key="4">
    <source>
        <dbReference type="Google" id="ProtNLM"/>
    </source>
</evidence>
<evidence type="ECO:0000313" key="2">
    <source>
        <dbReference type="EMBL" id="KAJ3440764.1"/>
    </source>
</evidence>
<dbReference type="AlphaFoldDB" id="A0AAV7ZHW7"/>
<protein>
    <recommendedName>
        <fullName evidence="4">PAS domain-containing protein</fullName>
    </recommendedName>
</protein>
<proteinExistence type="predicted"/>
<accession>A0AAV7ZHW7</accession>
<dbReference type="Proteomes" id="UP001146793">
    <property type="component" value="Unassembled WGS sequence"/>
</dbReference>
<sequence>MGQKQSKGSISEFNIIKKKDCKLYTQVIRAMNDPACIIGPHFRIKTINRSFLNRLGILDQATFKNKTIKSIFTKFPNFLPKFQPYFGLTSLMSVMKILEELGNHGSNEFYWEIKNINQEKVFFKVKMSVILFGGKSSLQLIAHELSYKEFTNKIDVMQDSSSSELEYISNISFGCGSEFESDKDKKTNNQAKTKPSTKMQKKMQKKKTKKTTKTTKTNKTKKCKRKNFQIAKSRFSELCQTNTDFELSTTTEETYSLEFSSFSSETCSGLSISEKENYVLFSKNNSPIKKTEVVKTQSKIYDNHSETSKEHQTNSTSSLSSVSVSVSVSDSNSSLSSSEFLKTVEKEFESVGVY</sequence>
<gene>
    <name evidence="2" type="ORF">M0812_14436</name>
</gene>
<evidence type="ECO:0000256" key="1">
    <source>
        <dbReference type="SAM" id="MobiDB-lite"/>
    </source>
</evidence>
<reference evidence="2" key="1">
    <citation type="submission" date="2022-08" db="EMBL/GenBank/DDBJ databases">
        <title>Novel sulphate-reducing endosymbionts in the free-living metamonad Anaeramoeba.</title>
        <authorList>
            <person name="Jerlstrom-Hultqvist J."/>
            <person name="Cepicka I."/>
            <person name="Gallot-Lavallee L."/>
            <person name="Salas-Leiva D."/>
            <person name="Curtis B.A."/>
            <person name="Zahonova K."/>
            <person name="Pipaliya S."/>
            <person name="Dacks J."/>
            <person name="Roger A.J."/>
        </authorList>
    </citation>
    <scope>NUCLEOTIDE SEQUENCE</scope>
    <source>
        <strain evidence="2">Busselton2</strain>
    </source>
</reference>
<dbReference type="EMBL" id="JANTQA010000030">
    <property type="protein sequence ID" value="KAJ3440764.1"/>
    <property type="molecule type" value="Genomic_DNA"/>
</dbReference>
<comment type="caution">
    <text evidence="2">The sequence shown here is derived from an EMBL/GenBank/DDBJ whole genome shotgun (WGS) entry which is preliminary data.</text>
</comment>
<evidence type="ECO:0000313" key="3">
    <source>
        <dbReference type="Proteomes" id="UP001146793"/>
    </source>
</evidence>